<reference evidence="1 2" key="2">
    <citation type="submission" date="2009-02" db="EMBL/GenBank/DDBJ databases">
        <title>Draft genome sequence of Clostridium methylpentosum (DSM 5476).</title>
        <authorList>
            <person name="Sudarsanam P."/>
            <person name="Ley R."/>
            <person name="Guruge J."/>
            <person name="Turnbaugh P.J."/>
            <person name="Mahowald M."/>
            <person name="Liep D."/>
            <person name="Gordon J."/>
        </authorList>
    </citation>
    <scope>NUCLEOTIDE SEQUENCE [LARGE SCALE GENOMIC DNA]</scope>
    <source>
        <strain evidence="1 2">DSM 5476</strain>
    </source>
</reference>
<dbReference type="EMBL" id="ACEC01000118">
    <property type="protein sequence ID" value="EEG29019.1"/>
    <property type="molecule type" value="Genomic_DNA"/>
</dbReference>
<sequence>MPLVVTGGHDFTLSLDQTPSSIGVEENFSKERERLQSKIKIRIDISFHGKRMCITKPLYV</sequence>
<accession>C0EHK1</accession>
<dbReference type="HOGENOM" id="CLU_2933180_0_0_9"/>
<protein>
    <submittedName>
        <fullName evidence="1">Uncharacterized protein</fullName>
    </submittedName>
</protein>
<keyword evidence="2" id="KW-1185">Reference proteome</keyword>
<organism evidence="1 2">
    <name type="scientific">[Clostridium] methylpentosum DSM 5476</name>
    <dbReference type="NCBI Taxonomy" id="537013"/>
    <lineage>
        <taxon>Bacteria</taxon>
        <taxon>Bacillati</taxon>
        <taxon>Bacillota</taxon>
        <taxon>Clostridia</taxon>
        <taxon>Eubacteriales</taxon>
        <taxon>Oscillospiraceae</taxon>
        <taxon>Oscillospiraceae incertae sedis</taxon>
    </lineage>
</organism>
<comment type="caution">
    <text evidence="1">The sequence shown here is derived from an EMBL/GenBank/DDBJ whole genome shotgun (WGS) entry which is preliminary data.</text>
</comment>
<gene>
    <name evidence="1" type="ORF">CLOSTMETH_03346</name>
</gene>
<proteinExistence type="predicted"/>
<dbReference type="AlphaFoldDB" id="C0EHK1"/>
<evidence type="ECO:0000313" key="1">
    <source>
        <dbReference type="EMBL" id="EEG29019.1"/>
    </source>
</evidence>
<reference evidence="1 2" key="1">
    <citation type="submission" date="2009-01" db="EMBL/GenBank/DDBJ databases">
        <authorList>
            <person name="Fulton L."/>
            <person name="Clifton S."/>
            <person name="Fulton B."/>
            <person name="Xu J."/>
            <person name="Minx P."/>
            <person name="Pepin K.H."/>
            <person name="Johnson M."/>
            <person name="Bhonagiri V."/>
            <person name="Nash W.E."/>
            <person name="Mardis E.R."/>
            <person name="Wilson R.K."/>
        </authorList>
    </citation>
    <scope>NUCLEOTIDE SEQUENCE [LARGE SCALE GENOMIC DNA]</scope>
    <source>
        <strain evidence="1 2">DSM 5476</strain>
    </source>
</reference>
<name>C0EHK1_9FIRM</name>
<evidence type="ECO:0000313" key="2">
    <source>
        <dbReference type="Proteomes" id="UP000003340"/>
    </source>
</evidence>
<dbReference type="Proteomes" id="UP000003340">
    <property type="component" value="Unassembled WGS sequence"/>
</dbReference>